<reference evidence="4 5" key="1">
    <citation type="submission" date="2019-08" db="EMBL/GenBank/DDBJ databases">
        <title>Deep-cultivation of Planctomycetes and their phenomic and genomic characterization uncovers novel biology.</title>
        <authorList>
            <person name="Wiegand S."/>
            <person name="Jogler M."/>
            <person name="Boedeker C."/>
            <person name="Pinto D."/>
            <person name="Vollmers J."/>
            <person name="Rivas-Marin E."/>
            <person name="Kohn T."/>
            <person name="Peeters S.H."/>
            <person name="Heuer A."/>
            <person name="Rast P."/>
            <person name="Oberbeckmann S."/>
            <person name="Bunk B."/>
            <person name="Jeske O."/>
            <person name="Meyerdierks A."/>
            <person name="Storesund J.E."/>
            <person name="Kallscheuer N."/>
            <person name="Luecker S."/>
            <person name="Lage O.M."/>
            <person name="Pohl T."/>
            <person name="Merkel B.J."/>
            <person name="Hornburger P."/>
            <person name="Mueller R.-W."/>
            <person name="Bruemmer F."/>
            <person name="Labrenz M."/>
            <person name="Spormann A.M."/>
            <person name="Op Den Camp H."/>
            <person name="Overmann J."/>
            <person name="Amann R."/>
            <person name="Jetten M.S.M."/>
            <person name="Mascher T."/>
            <person name="Medema M.H."/>
            <person name="Devos D.P."/>
            <person name="Kaster A.-K."/>
            <person name="Ovreas L."/>
            <person name="Rohde M."/>
            <person name="Galperin M.Y."/>
            <person name="Jogler C."/>
        </authorList>
    </citation>
    <scope>NUCLEOTIDE SEQUENCE [LARGE SCALE GENOMIC DNA]</scope>
    <source>
        <strain evidence="4 5">LF1</strain>
    </source>
</reference>
<dbReference type="EMBL" id="VRLW01000001">
    <property type="protein sequence ID" value="KAA1261164.1"/>
    <property type="molecule type" value="Genomic_DNA"/>
</dbReference>
<name>A0A5B1CPF5_9BACT</name>
<feature type="domain" description="DUF2382" evidence="2">
    <location>
        <begin position="206"/>
        <end position="315"/>
    </location>
</feature>
<dbReference type="InterPro" id="IPR052967">
    <property type="entry name" value="Stress_Response_Assoc"/>
</dbReference>
<evidence type="ECO:0000259" key="3">
    <source>
        <dbReference type="Pfam" id="PF11181"/>
    </source>
</evidence>
<dbReference type="Pfam" id="PF09557">
    <property type="entry name" value="DUF2382"/>
    <property type="match status" value="1"/>
</dbReference>
<dbReference type="OrthoDB" id="292506at2"/>
<dbReference type="PANTHER" id="PTHR38463">
    <property type="entry name" value="STRESS RESPONSE PROTEIN YSNF"/>
    <property type="match status" value="1"/>
</dbReference>
<evidence type="ECO:0000313" key="4">
    <source>
        <dbReference type="EMBL" id="KAA1261164.1"/>
    </source>
</evidence>
<feature type="region of interest" description="Disordered" evidence="1">
    <location>
        <begin position="1"/>
        <end position="22"/>
    </location>
</feature>
<dbReference type="AlphaFoldDB" id="A0A5B1CPF5"/>
<dbReference type="NCBIfam" id="TIGR02271">
    <property type="entry name" value="YsnF/AvaK domain"/>
    <property type="match status" value="1"/>
</dbReference>
<dbReference type="Pfam" id="PF11181">
    <property type="entry name" value="YflT"/>
    <property type="match status" value="1"/>
</dbReference>
<evidence type="ECO:0000313" key="5">
    <source>
        <dbReference type="Proteomes" id="UP000322699"/>
    </source>
</evidence>
<dbReference type="PANTHER" id="PTHR38463:SF1">
    <property type="entry name" value="STRESS RESPONSE PROTEIN YSNF"/>
    <property type="match status" value="1"/>
</dbReference>
<accession>A0A5B1CPF5</accession>
<dbReference type="RefSeq" id="WP_068259989.1">
    <property type="nucleotide sequence ID" value="NZ_LWSK01000013.1"/>
</dbReference>
<protein>
    <submittedName>
        <fullName evidence="4">Stress response protein YsnF</fullName>
    </submittedName>
</protein>
<dbReference type="InterPro" id="IPR019060">
    <property type="entry name" value="DUF2382"/>
</dbReference>
<evidence type="ECO:0000256" key="1">
    <source>
        <dbReference type="SAM" id="MobiDB-lite"/>
    </source>
</evidence>
<evidence type="ECO:0000259" key="2">
    <source>
        <dbReference type="Pfam" id="PF09557"/>
    </source>
</evidence>
<feature type="compositionally biased region" description="Basic and acidic residues" evidence="1">
    <location>
        <begin position="181"/>
        <end position="191"/>
    </location>
</feature>
<organism evidence="4 5">
    <name type="scientific">Rubripirellula obstinata</name>
    <dbReference type="NCBI Taxonomy" id="406547"/>
    <lineage>
        <taxon>Bacteria</taxon>
        <taxon>Pseudomonadati</taxon>
        <taxon>Planctomycetota</taxon>
        <taxon>Planctomycetia</taxon>
        <taxon>Pirellulales</taxon>
        <taxon>Pirellulaceae</taxon>
        <taxon>Rubripirellula</taxon>
    </lineage>
</organism>
<feature type="region of interest" description="Disordered" evidence="1">
    <location>
        <begin position="181"/>
        <end position="201"/>
    </location>
</feature>
<sequence length="325" mass="34398">MATQTARNTTASNTRHNTKHTNRETVVGVFHSHAEAQKAVRDLKNAGFTEEQIGIAAKDHDGSYGKQTKTEGNHAAEGATAGAVGGLGAGALWGLGIVAGALPAVGPVIAGGALAAVAASAAGTAAAGGLIGALVGLGIPEEEAEYYESEFNRGRTVVTVKAGKDKYHKASCILDDSNSYDYDRRESDHASNPKAKQRVNTDGKMVARKEVLDVDKTTDHHAGSATVRKEVTSDTKHVEVPVKREELVVERTDMDGRAAGPITGRDTDEERITLKEEEVDVNKRTVAKEGVKVGKRTVTDHETVQANVKEENIVVDRDGSSNKKN</sequence>
<comment type="caution">
    <text evidence="4">The sequence shown here is derived from an EMBL/GenBank/DDBJ whole genome shotgun (WGS) entry which is preliminary data.</text>
</comment>
<dbReference type="InterPro" id="IPR025889">
    <property type="entry name" value="GSP17M-like_dom"/>
</dbReference>
<proteinExistence type="predicted"/>
<gene>
    <name evidence="4" type="primary">ysnF</name>
    <name evidence="4" type="ORF">LF1_37090</name>
</gene>
<keyword evidence="5" id="KW-1185">Reference proteome</keyword>
<feature type="compositionally biased region" description="Polar residues" evidence="1">
    <location>
        <begin position="1"/>
        <end position="15"/>
    </location>
</feature>
<dbReference type="Proteomes" id="UP000322699">
    <property type="component" value="Unassembled WGS sequence"/>
</dbReference>
<feature type="domain" description="General stress protein 17M-like" evidence="3">
    <location>
        <begin position="26"/>
        <end position="92"/>
    </location>
</feature>